<dbReference type="InterPro" id="IPR027056">
    <property type="entry name" value="Gluconate_2DH_su3"/>
</dbReference>
<dbReference type="Pfam" id="PF13618">
    <property type="entry name" value="Gluconate_2-dh3"/>
    <property type="match status" value="1"/>
</dbReference>
<name>A0A7H0GQL4_9BURK</name>
<evidence type="ECO:0000313" key="3">
    <source>
        <dbReference type="Proteomes" id="UP000516028"/>
    </source>
</evidence>
<reference evidence="2 3" key="1">
    <citation type="submission" date="2020-08" db="EMBL/GenBank/DDBJ databases">
        <title>Genome sequence of Diaphorobacter aerolatus KACC 16536T.</title>
        <authorList>
            <person name="Hyun D.-W."/>
            <person name="Bae J.-W."/>
        </authorList>
    </citation>
    <scope>NUCLEOTIDE SEQUENCE [LARGE SCALE GENOMIC DNA]</scope>
    <source>
        <strain evidence="2 3">KACC 16536</strain>
    </source>
</reference>
<dbReference type="Proteomes" id="UP000516028">
    <property type="component" value="Chromosome"/>
</dbReference>
<protein>
    <submittedName>
        <fullName evidence="2">Gluconate 2-dehydrogenase subunit 3 family protein</fullName>
    </submittedName>
</protein>
<keyword evidence="3" id="KW-1185">Reference proteome</keyword>
<accession>A0A7H0GQL4</accession>
<evidence type="ECO:0000256" key="1">
    <source>
        <dbReference type="SAM" id="SignalP"/>
    </source>
</evidence>
<sequence>MAPGNPSRRTFFKRSIPLIPVAAAAAAGGAVTLATTDHHHLPTVPGPAVNTALADAARYTPSYFSADEYRFLQAVVARLIPQDDLGPGALEAGVPEFIDRQMNTPYAAGSNWYMQGPFQPDAPAEMGYQLKLNVREIYRLGIAAANQWCSKNLGKHFAELAPDAQDQALAAMEHGAEGFDSLPSATFFSMLWGNTKEGFFSDPLHGGNKDLVGWKLINFPGARADFMDWIERDEAYPQPPVSIHGQRAERWQKHWRKKMWW</sequence>
<dbReference type="AlphaFoldDB" id="A0A7H0GQL4"/>
<dbReference type="EMBL" id="CP060783">
    <property type="protein sequence ID" value="QNP50580.1"/>
    <property type="molecule type" value="Genomic_DNA"/>
</dbReference>
<dbReference type="KEGG" id="daer:H9K75_16930"/>
<feature type="chain" id="PRO_5028915852" evidence="1">
    <location>
        <begin position="30"/>
        <end position="261"/>
    </location>
</feature>
<evidence type="ECO:0000313" key="2">
    <source>
        <dbReference type="EMBL" id="QNP50580.1"/>
    </source>
</evidence>
<organism evidence="2 3">
    <name type="scientific">Diaphorobacter aerolatus</name>
    <dbReference type="NCBI Taxonomy" id="1288495"/>
    <lineage>
        <taxon>Bacteria</taxon>
        <taxon>Pseudomonadati</taxon>
        <taxon>Pseudomonadota</taxon>
        <taxon>Betaproteobacteria</taxon>
        <taxon>Burkholderiales</taxon>
        <taxon>Comamonadaceae</taxon>
        <taxon>Diaphorobacter</taxon>
    </lineage>
</organism>
<feature type="signal peptide" evidence="1">
    <location>
        <begin position="1"/>
        <end position="29"/>
    </location>
</feature>
<gene>
    <name evidence="2" type="ORF">H9K75_16930</name>
</gene>
<keyword evidence="1" id="KW-0732">Signal</keyword>
<proteinExistence type="predicted"/>